<proteinExistence type="predicted"/>
<dbReference type="Proteomes" id="UP000663829">
    <property type="component" value="Unassembled WGS sequence"/>
</dbReference>
<evidence type="ECO:0000313" key="4">
    <source>
        <dbReference type="EMBL" id="CAF3827378.1"/>
    </source>
</evidence>
<organism evidence="1 5">
    <name type="scientific">Didymodactylos carnosus</name>
    <dbReference type="NCBI Taxonomy" id="1234261"/>
    <lineage>
        <taxon>Eukaryota</taxon>
        <taxon>Metazoa</taxon>
        <taxon>Spiralia</taxon>
        <taxon>Gnathifera</taxon>
        <taxon>Rotifera</taxon>
        <taxon>Eurotatoria</taxon>
        <taxon>Bdelloidea</taxon>
        <taxon>Philodinida</taxon>
        <taxon>Philodinidae</taxon>
        <taxon>Didymodactylos</taxon>
    </lineage>
</organism>
<evidence type="ECO:0000313" key="5">
    <source>
        <dbReference type="Proteomes" id="UP000663829"/>
    </source>
</evidence>
<evidence type="ECO:0000313" key="1">
    <source>
        <dbReference type="EMBL" id="CAF0739548.1"/>
    </source>
</evidence>
<dbReference type="OrthoDB" id="9999150at2759"/>
<name>A0A813NJ75_9BILA</name>
<dbReference type="Proteomes" id="UP000677228">
    <property type="component" value="Unassembled WGS sequence"/>
</dbReference>
<dbReference type="EMBL" id="CAJNOQ010000013">
    <property type="protein sequence ID" value="CAF0739548.1"/>
    <property type="molecule type" value="Genomic_DNA"/>
</dbReference>
<dbReference type="Proteomes" id="UP000682733">
    <property type="component" value="Unassembled WGS sequence"/>
</dbReference>
<dbReference type="EMBL" id="CAJOBC010000013">
    <property type="protein sequence ID" value="CAF3517697.1"/>
    <property type="molecule type" value="Genomic_DNA"/>
</dbReference>
<dbReference type="EMBL" id="CAJOBA010008390">
    <property type="protein sequence ID" value="CAF3827378.1"/>
    <property type="molecule type" value="Genomic_DNA"/>
</dbReference>
<comment type="caution">
    <text evidence="1">The sequence shown here is derived from an EMBL/GenBank/DDBJ whole genome shotgun (WGS) entry which is preliminary data.</text>
</comment>
<dbReference type="Proteomes" id="UP000681722">
    <property type="component" value="Unassembled WGS sequence"/>
</dbReference>
<protein>
    <submittedName>
        <fullName evidence="1">Uncharacterized protein</fullName>
    </submittedName>
</protein>
<keyword evidence="5" id="KW-1185">Reference proteome</keyword>
<accession>A0A813NJ75</accession>
<dbReference type="AlphaFoldDB" id="A0A813NJ75"/>
<reference evidence="1" key="1">
    <citation type="submission" date="2021-02" db="EMBL/GenBank/DDBJ databases">
        <authorList>
            <person name="Nowell W R."/>
        </authorList>
    </citation>
    <scope>NUCLEOTIDE SEQUENCE</scope>
</reference>
<evidence type="ECO:0000313" key="3">
    <source>
        <dbReference type="EMBL" id="CAF3517697.1"/>
    </source>
</evidence>
<evidence type="ECO:0000313" key="2">
    <source>
        <dbReference type="EMBL" id="CAF1061925.1"/>
    </source>
</evidence>
<sequence length="232" mass="27581">MMSICSSHEDFLSLTVSEDSTVSEGTRRLLSPYNRNRFSALNRDINMELSKVKDMFRSITIDLNSFNGQPDQLKDFKEKIRHINRILLAVKQRKDILDDKNEQMLLDLQNHVWEIAKYSVRIEIYLCTLERLKNSANELLQMTKRYYQTPDSNEKYYNDILELGKRLKDETKLIESRARIDCQNVILHENLEKIQRRCSIIMNSSERQKLKSLRNFHVKKATLNHCRNRLLD</sequence>
<dbReference type="EMBL" id="CAJNOK010008375">
    <property type="protein sequence ID" value="CAF1061925.1"/>
    <property type="molecule type" value="Genomic_DNA"/>
</dbReference>
<gene>
    <name evidence="1" type="ORF">GPM918_LOCUS179</name>
    <name evidence="2" type="ORF">OVA965_LOCUS17460</name>
    <name evidence="3" type="ORF">SRO942_LOCUS180</name>
    <name evidence="4" type="ORF">TMI583_LOCUS17471</name>
</gene>